<dbReference type="AlphaFoldDB" id="A0AAD7IJP2"/>
<keyword evidence="2 4" id="KW-0863">Zinc-finger</keyword>
<keyword evidence="3" id="KW-0862">Zinc</keyword>
<evidence type="ECO:0000256" key="4">
    <source>
        <dbReference type="PROSITE-ProRule" id="PRU00134"/>
    </source>
</evidence>
<evidence type="ECO:0000259" key="5">
    <source>
        <dbReference type="PROSITE" id="PS50865"/>
    </source>
</evidence>
<evidence type="ECO:0000313" key="7">
    <source>
        <dbReference type="Proteomes" id="UP001215280"/>
    </source>
</evidence>
<dbReference type="Gene3D" id="6.10.140.2220">
    <property type="match status" value="1"/>
</dbReference>
<evidence type="ECO:0000256" key="2">
    <source>
        <dbReference type="ARBA" id="ARBA00022771"/>
    </source>
</evidence>
<evidence type="ECO:0000256" key="1">
    <source>
        <dbReference type="ARBA" id="ARBA00022723"/>
    </source>
</evidence>
<sequence>MDTVRERGHLADFLPLYYRLLDPARIPTGAELDASSADIIRANDIAVDMAMLSLEAIFAIQPPLQTGADLWLRLFAWVQFVQMFRDLLSAGFKADIPSEEALLLGFVTFSRDICEHGQNKLMITSTAGFKSIAVRAWRCLVNNQDISLLEDALYNSLPFIAIAPSLAHEIIDGAGGTIDDLATLVVRHFDLVLVEGPDTPLSRPRLGLIHYALEIWAHVDGMGVYLQGARESPQRLTLALIARGIVRPLTRVFCLVSSSADPDSARVIEQCLILLGALFLTRDGYRVLRFALQSGLLHALLCSSQRVLSANAFQGLGFLLADILAPATVYYYVLSDLWTAYSEVADNIDRDSFTDPQIGVAWGIVERTTLHRHDVLRSFESEDHVCRRACDNVQCGIIKEKTRFWRCSGCFALFYCSKECQRLDWRRGHRAFCSFYRSGHTDIHLNYTSRERAFIRALLYHDFKENKFQIYRESAATWVTKPNAELVVFFDYNFADVVISVRELSESGLTGPRPAHHWPDMIARASTSDGRMSLNGVILPEAAGIQDRCRVIPLHTPTPAVYDRLKRIAAGMRAPDRVPIHELVRLVNPDPMSQFH</sequence>
<dbReference type="Pfam" id="PF01753">
    <property type="entry name" value="zf-MYND"/>
    <property type="match status" value="1"/>
</dbReference>
<dbReference type="EMBL" id="JARJLG010000106">
    <property type="protein sequence ID" value="KAJ7744733.1"/>
    <property type="molecule type" value="Genomic_DNA"/>
</dbReference>
<accession>A0AAD7IJP2</accession>
<dbReference type="SUPFAM" id="SSF144232">
    <property type="entry name" value="HIT/MYND zinc finger-like"/>
    <property type="match status" value="1"/>
</dbReference>
<proteinExistence type="predicted"/>
<dbReference type="GO" id="GO:0008270">
    <property type="term" value="F:zinc ion binding"/>
    <property type="evidence" value="ECO:0007669"/>
    <property type="project" value="UniProtKB-KW"/>
</dbReference>
<comment type="caution">
    <text evidence="6">The sequence shown here is derived from an EMBL/GenBank/DDBJ whole genome shotgun (WGS) entry which is preliminary data.</text>
</comment>
<evidence type="ECO:0000313" key="6">
    <source>
        <dbReference type="EMBL" id="KAJ7744733.1"/>
    </source>
</evidence>
<dbReference type="Proteomes" id="UP001215280">
    <property type="component" value="Unassembled WGS sequence"/>
</dbReference>
<evidence type="ECO:0000256" key="3">
    <source>
        <dbReference type="ARBA" id="ARBA00022833"/>
    </source>
</evidence>
<keyword evidence="1" id="KW-0479">Metal-binding</keyword>
<organism evidence="6 7">
    <name type="scientific">Mycena maculata</name>
    <dbReference type="NCBI Taxonomy" id="230809"/>
    <lineage>
        <taxon>Eukaryota</taxon>
        <taxon>Fungi</taxon>
        <taxon>Dikarya</taxon>
        <taxon>Basidiomycota</taxon>
        <taxon>Agaricomycotina</taxon>
        <taxon>Agaricomycetes</taxon>
        <taxon>Agaricomycetidae</taxon>
        <taxon>Agaricales</taxon>
        <taxon>Marasmiineae</taxon>
        <taxon>Mycenaceae</taxon>
        <taxon>Mycena</taxon>
    </lineage>
</organism>
<keyword evidence="7" id="KW-1185">Reference proteome</keyword>
<reference evidence="6" key="1">
    <citation type="submission" date="2023-03" db="EMBL/GenBank/DDBJ databases">
        <title>Massive genome expansion in bonnet fungi (Mycena s.s.) driven by repeated elements and novel gene families across ecological guilds.</title>
        <authorList>
            <consortium name="Lawrence Berkeley National Laboratory"/>
            <person name="Harder C.B."/>
            <person name="Miyauchi S."/>
            <person name="Viragh M."/>
            <person name="Kuo A."/>
            <person name="Thoen E."/>
            <person name="Andreopoulos B."/>
            <person name="Lu D."/>
            <person name="Skrede I."/>
            <person name="Drula E."/>
            <person name="Henrissat B."/>
            <person name="Morin E."/>
            <person name="Kohler A."/>
            <person name="Barry K."/>
            <person name="LaButti K."/>
            <person name="Morin E."/>
            <person name="Salamov A."/>
            <person name="Lipzen A."/>
            <person name="Mereny Z."/>
            <person name="Hegedus B."/>
            <person name="Baldrian P."/>
            <person name="Stursova M."/>
            <person name="Weitz H."/>
            <person name="Taylor A."/>
            <person name="Grigoriev I.V."/>
            <person name="Nagy L.G."/>
            <person name="Martin F."/>
            <person name="Kauserud H."/>
        </authorList>
    </citation>
    <scope>NUCLEOTIDE SEQUENCE</scope>
    <source>
        <strain evidence="6">CBHHK188m</strain>
    </source>
</reference>
<dbReference type="PROSITE" id="PS50865">
    <property type="entry name" value="ZF_MYND_2"/>
    <property type="match status" value="1"/>
</dbReference>
<feature type="domain" description="MYND-type" evidence="5">
    <location>
        <begin position="392"/>
        <end position="433"/>
    </location>
</feature>
<protein>
    <recommendedName>
        <fullName evidence="5">MYND-type domain-containing protein</fullName>
    </recommendedName>
</protein>
<name>A0AAD7IJP2_9AGAR</name>
<dbReference type="InterPro" id="IPR002893">
    <property type="entry name" value="Znf_MYND"/>
</dbReference>
<gene>
    <name evidence="6" type="ORF">DFH07DRAFT_834222</name>
</gene>